<comment type="caution">
    <text evidence="2">The sequence shown here is derived from an EMBL/GenBank/DDBJ whole genome shotgun (WGS) entry which is preliminary data.</text>
</comment>
<gene>
    <name evidence="2" type="ORF">V9T40_006794</name>
</gene>
<keyword evidence="3" id="KW-1185">Reference proteome</keyword>
<organism evidence="2 3">
    <name type="scientific">Parthenolecanium corni</name>
    <dbReference type="NCBI Taxonomy" id="536013"/>
    <lineage>
        <taxon>Eukaryota</taxon>
        <taxon>Metazoa</taxon>
        <taxon>Ecdysozoa</taxon>
        <taxon>Arthropoda</taxon>
        <taxon>Hexapoda</taxon>
        <taxon>Insecta</taxon>
        <taxon>Pterygota</taxon>
        <taxon>Neoptera</taxon>
        <taxon>Paraneoptera</taxon>
        <taxon>Hemiptera</taxon>
        <taxon>Sternorrhyncha</taxon>
        <taxon>Coccoidea</taxon>
        <taxon>Coccidae</taxon>
        <taxon>Parthenolecanium</taxon>
    </lineage>
</organism>
<sequence>MDVNQLLRPEELDDEELVRILTSLDVPVSFHNPRSHLLDVYKRVALPLPQRQKSCTNGNPELTNSSVTKSSCECNLLKLYDLFFIIFLIPSILFLFNQANFFGRVKRELVPITHIVDNTKKVKLIDKLHRGSSPEAMDECSDEYSSQVDGYIDSKQERSKRKLCAVRKK</sequence>
<name>A0AAN9TPH6_9HEMI</name>
<keyword evidence="1" id="KW-0812">Transmembrane</keyword>
<dbReference type="EMBL" id="JBBCAQ010000007">
    <property type="protein sequence ID" value="KAK7602820.1"/>
    <property type="molecule type" value="Genomic_DNA"/>
</dbReference>
<evidence type="ECO:0000256" key="1">
    <source>
        <dbReference type="SAM" id="Phobius"/>
    </source>
</evidence>
<reference evidence="2 3" key="1">
    <citation type="submission" date="2024-03" db="EMBL/GenBank/DDBJ databases">
        <title>Adaptation during the transition from Ophiocordyceps entomopathogen to insect associate is accompanied by gene loss and intensified selection.</title>
        <authorList>
            <person name="Ward C.M."/>
            <person name="Onetto C.A."/>
            <person name="Borneman A.R."/>
        </authorList>
    </citation>
    <scope>NUCLEOTIDE SEQUENCE [LARGE SCALE GENOMIC DNA]</scope>
    <source>
        <strain evidence="2">AWRI1</strain>
        <tissue evidence="2">Single Adult Female</tissue>
    </source>
</reference>
<dbReference type="Proteomes" id="UP001367676">
    <property type="component" value="Unassembled WGS sequence"/>
</dbReference>
<evidence type="ECO:0000313" key="3">
    <source>
        <dbReference type="Proteomes" id="UP001367676"/>
    </source>
</evidence>
<feature type="transmembrane region" description="Helical" evidence="1">
    <location>
        <begin position="79"/>
        <end position="97"/>
    </location>
</feature>
<evidence type="ECO:0008006" key="4">
    <source>
        <dbReference type="Google" id="ProtNLM"/>
    </source>
</evidence>
<protein>
    <recommendedName>
        <fullName evidence="4">Ashwin</fullName>
    </recommendedName>
</protein>
<dbReference type="AlphaFoldDB" id="A0AAN9TPH6"/>
<proteinExistence type="predicted"/>
<keyword evidence="1" id="KW-1133">Transmembrane helix</keyword>
<keyword evidence="1" id="KW-0472">Membrane</keyword>
<evidence type="ECO:0000313" key="2">
    <source>
        <dbReference type="EMBL" id="KAK7602820.1"/>
    </source>
</evidence>
<accession>A0AAN9TPH6</accession>